<dbReference type="InterPro" id="IPR014729">
    <property type="entry name" value="Rossmann-like_a/b/a_fold"/>
</dbReference>
<dbReference type="InterPro" id="IPR022380">
    <property type="entry name" value="Glu-Q_tRNA(Asp)_Synthase"/>
</dbReference>
<dbReference type="EC" id="6.1.1.-" evidence="9"/>
<dbReference type="Pfam" id="PF00749">
    <property type="entry name" value="tRNA-synt_1c"/>
    <property type="match status" value="2"/>
</dbReference>
<dbReference type="PANTHER" id="PTHR43311">
    <property type="entry name" value="GLUTAMATE--TRNA LIGASE"/>
    <property type="match status" value="1"/>
</dbReference>
<dbReference type="Gene3D" id="3.90.800.10">
    <property type="entry name" value="Glutamyl-tRNA Synthetase, Domain 3"/>
    <property type="match status" value="1"/>
</dbReference>
<reference evidence="9 10" key="1">
    <citation type="submission" date="2024-07" db="EMBL/GenBank/DDBJ databases">
        <authorList>
            <person name="Ren Q."/>
        </authorList>
    </citation>
    <scope>NUCLEOTIDE SEQUENCE [LARGE SCALE GENOMIC DNA]</scope>
    <source>
        <strain evidence="9 10">REN37</strain>
    </source>
</reference>
<dbReference type="EMBL" id="JBGCUO010000002">
    <property type="protein sequence ID" value="MEY1663039.1"/>
    <property type="molecule type" value="Genomic_DNA"/>
</dbReference>
<sequence length="287" mass="30654">MYRGRFAPTPSGPLHAGSLLTAVASWLDARAAGGQWWVRVDDLDQARAVPGAAATQLRQLEQHGLCWDGTVQYQSQRCPRYQAAVEELLAAGHAFYCSLSRKDLSACGGLHPGAAAAQPADLRDAAVRLRVPAQPHCIHDRLQGDHWVDLAACGGPFVIRRRDGIPAYQLACALDDVDDGMTDVLRGIDLLDSTHRQCLVMEALGCAPPRYGHLPVVVDRSGHKLSKSAGAAALSTDVSANLMQTLQRLRLTPPAALTGAPVAELLAWALPHWQSECLCGLASVPAD</sequence>
<evidence type="ECO:0000256" key="1">
    <source>
        <dbReference type="ARBA" id="ARBA00022598"/>
    </source>
</evidence>
<evidence type="ECO:0000313" key="10">
    <source>
        <dbReference type="Proteomes" id="UP001562065"/>
    </source>
</evidence>
<dbReference type="InterPro" id="IPR000924">
    <property type="entry name" value="Glu/Gln-tRNA-synth"/>
</dbReference>
<dbReference type="PRINTS" id="PR00987">
    <property type="entry name" value="TRNASYNTHGLU"/>
</dbReference>
<gene>
    <name evidence="9" type="primary">gluQRS</name>
    <name evidence="9" type="ORF">AB5I84_12830</name>
</gene>
<feature type="domain" description="Glutamyl/glutaminyl-tRNA synthetase class Ib catalytic" evidence="8">
    <location>
        <begin position="3"/>
        <end position="104"/>
    </location>
</feature>
<keyword evidence="5 7" id="KW-0067">ATP-binding</keyword>
<keyword evidence="3 7" id="KW-0547">Nucleotide-binding</keyword>
<comment type="caution">
    <text evidence="9">The sequence shown here is derived from an EMBL/GenBank/DDBJ whole genome shotgun (WGS) entry which is preliminary data.</text>
</comment>
<dbReference type="Gene3D" id="3.40.50.620">
    <property type="entry name" value="HUPs"/>
    <property type="match status" value="1"/>
</dbReference>
<dbReference type="SUPFAM" id="SSF52374">
    <property type="entry name" value="Nucleotidylyl transferase"/>
    <property type="match status" value="1"/>
</dbReference>
<evidence type="ECO:0000256" key="3">
    <source>
        <dbReference type="ARBA" id="ARBA00022741"/>
    </source>
</evidence>
<proteinExistence type="inferred from homology"/>
<evidence type="ECO:0000256" key="5">
    <source>
        <dbReference type="ARBA" id="ARBA00022840"/>
    </source>
</evidence>
<protein>
    <submittedName>
        <fullName evidence="9">tRNA glutamyl-Q(34) synthetase GluQRS</fullName>
        <ecNumber evidence="9">6.1.1.-</ecNumber>
    </submittedName>
</protein>
<accession>A0ABV4AJP3</accession>
<keyword evidence="6 7" id="KW-0030">Aminoacyl-tRNA synthetase</keyword>
<dbReference type="NCBIfam" id="TIGR03838">
    <property type="entry name" value="queuosine_YadB"/>
    <property type="match status" value="1"/>
</dbReference>
<evidence type="ECO:0000256" key="7">
    <source>
        <dbReference type="RuleBase" id="RU363037"/>
    </source>
</evidence>
<evidence type="ECO:0000313" key="9">
    <source>
        <dbReference type="EMBL" id="MEY1663039.1"/>
    </source>
</evidence>
<evidence type="ECO:0000256" key="2">
    <source>
        <dbReference type="ARBA" id="ARBA00022723"/>
    </source>
</evidence>
<keyword evidence="10" id="KW-1185">Reference proteome</keyword>
<name>A0ABV4AJP3_9GAMM</name>
<dbReference type="InterPro" id="IPR049940">
    <property type="entry name" value="GluQ/Sye"/>
</dbReference>
<evidence type="ECO:0000256" key="4">
    <source>
        <dbReference type="ARBA" id="ARBA00022833"/>
    </source>
</evidence>
<evidence type="ECO:0000259" key="8">
    <source>
        <dbReference type="Pfam" id="PF00749"/>
    </source>
</evidence>
<dbReference type="NCBIfam" id="NF004314">
    <property type="entry name" value="PRK05710.1-3"/>
    <property type="match status" value="1"/>
</dbReference>
<dbReference type="RefSeq" id="WP_369456307.1">
    <property type="nucleotide sequence ID" value="NZ_JBGCUO010000002.1"/>
</dbReference>
<keyword evidence="1 7" id="KW-0436">Ligase</keyword>
<dbReference type="GO" id="GO:0016874">
    <property type="term" value="F:ligase activity"/>
    <property type="evidence" value="ECO:0007669"/>
    <property type="project" value="UniProtKB-KW"/>
</dbReference>
<keyword evidence="4" id="KW-0862">Zinc</keyword>
<comment type="similarity">
    <text evidence="7">Belongs to the class-I aminoacyl-tRNA synthetase family.</text>
</comment>
<keyword evidence="7" id="KW-0648">Protein biosynthesis</keyword>
<organism evidence="9 10">
    <name type="scientific">Isoalcanivorax beigongshangi</name>
    <dbReference type="NCBI Taxonomy" id="3238810"/>
    <lineage>
        <taxon>Bacteria</taxon>
        <taxon>Pseudomonadati</taxon>
        <taxon>Pseudomonadota</taxon>
        <taxon>Gammaproteobacteria</taxon>
        <taxon>Oceanospirillales</taxon>
        <taxon>Alcanivoracaceae</taxon>
        <taxon>Isoalcanivorax</taxon>
    </lineage>
</organism>
<feature type="domain" description="Glutamyl/glutaminyl-tRNA synthetase class Ib catalytic" evidence="8">
    <location>
        <begin position="123"/>
        <end position="232"/>
    </location>
</feature>
<dbReference type="PANTHER" id="PTHR43311:SF1">
    <property type="entry name" value="GLUTAMYL-Q TRNA(ASP) SYNTHETASE"/>
    <property type="match status" value="1"/>
</dbReference>
<evidence type="ECO:0000256" key="6">
    <source>
        <dbReference type="ARBA" id="ARBA00023146"/>
    </source>
</evidence>
<dbReference type="Proteomes" id="UP001562065">
    <property type="component" value="Unassembled WGS sequence"/>
</dbReference>
<dbReference type="InterPro" id="IPR020058">
    <property type="entry name" value="Glu/Gln-tRNA-synth_Ib_cat-dom"/>
</dbReference>
<keyword evidence="2" id="KW-0479">Metal-binding</keyword>